<dbReference type="FunFam" id="3.40.50.300:FF:000134">
    <property type="entry name" value="Iron-enterobactin ABC transporter ATP-binding protein"/>
    <property type="match status" value="1"/>
</dbReference>
<dbReference type="OrthoDB" id="9799337at2"/>
<keyword evidence="1" id="KW-0813">Transport</keyword>
<protein>
    <submittedName>
        <fullName evidence="5">Putative siderophore transport system ATP-binding protein YusV</fullName>
    </submittedName>
</protein>
<dbReference type="Proteomes" id="UP000425916">
    <property type="component" value="Chromosome"/>
</dbReference>
<dbReference type="CDD" id="cd03214">
    <property type="entry name" value="ABC_Iron-Siderophores_B12_Hemin"/>
    <property type="match status" value="1"/>
</dbReference>
<dbReference type="PANTHER" id="PTHR42794:SF2">
    <property type="entry name" value="ABC TRANSPORTER ATP-BINDING PROTEIN"/>
    <property type="match status" value="1"/>
</dbReference>
<dbReference type="InterPro" id="IPR003593">
    <property type="entry name" value="AAA+_ATPase"/>
</dbReference>
<gene>
    <name evidence="5" type="primary">yusV</name>
    <name evidence="5" type="ORF">MGLY_32660</name>
</gene>
<evidence type="ECO:0000313" key="5">
    <source>
        <dbReference type="EMBL" id="QGP93843.1"/>
    </source>
</evidence>
<dbReference type="PANTHER" id="PTHR42794">
    <property type="entry name" value="HEMIN IMPORT ATP-BINDING PROTEIN HMUV"/>
    <property type="match status" value="1"/>
</dbReference>
<evidence type="ECO:0000259" key="4">
    <source>
        <dbReference type="PROSITE" id="PS50893"/>
    </source>
</evidence>
<keyword evidence="6" id="KW-1185">Reference proteome</keyword>
<organism evidence="5 6">
    <name type="scientific">Neomoorella glycerini</name>
    <dbReference type="NCBI Taxonomy" id="55779"/>
    <lineage>
        <taxon>Bacteria</taxon>
        <taxon>Bacillati</taxon>
        <taxon>Bacillota</taxon>
        <taxon>Clostridia</taxon>
        <taxon>Neomoorellales</taxon>
        <taxon>Neomoorellaceae</taxon>
        <taxon>Neomoorella</taxon>
    </lineage>
</organism>
<dbReference type="SUPFAM" id="SSF52540">
    <property type="entry name" value="P-loop containing nucleoside triphosphate hydrolases"/>
    <property type="match status" value="1"/>
</dbReference>
<sequence>MKLAVDGLSFNYDSQPVLNEVTLTIDPGEIVTIIGPNGSGKSTFLRCLARILLPARGVIYLDGRNITNLSGRALAMLLGYVPQEGTKVFPLTVYEAVLLGRRPYITWAVGQRDRQVVEEILRFLQLEPLAGKTLGNLSGGEKQRVMIARALAQEPRVILLDEPTSNLDIRHQLEVLGILEFLAWKKRMTVLMVLHDLNLAARFSQKLVLLHQGRIFASGSPQAVLTPENIRAVYDVEARVREDDLGVQVLPICPANGRAKL</sequence>
<keyword evidence="3 5" id="KW-0067">ATP-binding</keyword>
<keyword evidence="2" id="KW-0547">Nucleotide-binding</keyword>
<evidence type="ECO:0000256" key="1">
    <source>
        <dbReference type="ARBA" id="ARBA00022448"/>
    </source>
</evidence>
<dbReference type="SMART" id="SM00382">
    <property type="entry name" value="AAA"/>
    <property type="match status" value="1"/>
</dbReference>
<evidence type="ECO:0000256" key="2">
    <source>
        <dbReference type="ARBA" id="ARBA00022741"/>
    </source>
</evidence>
<dbReference type="InterPro" id="IPR027417">
    <property type="entry name" value="P-loop_NTPase"/>
</dbReference>
<reference evidence="5 6" key="1">
    <citation type="submission" date="2019-11" db="EMBL/GenBank/DDBJ databases">
        <title>Genome sequence of Moorella glycerini DSM11254.</title>
        <authorList>
            <person name="Poehlein A."/>
            <person name="Boeer T."/>
            <person name="Daniel R."/>
        </authorList>
    </citation>
    <scope>NUCLEOTIDE SEQUENCE [LARGE SCALE GENOMIC DNA]</scope>
    <source>
        <strain evidence="5 6">DSM 11254</strain>
    </source>
</reference>
<evidence type="ECO:0000256" key="3">
    <source>
        <dbReference type="ARBA" id="ARBA00022840"/>
    </source>
</evidence>
<dbReference type="AlphaFoldDB" id="A0A6I5ZUZ3"/>
<dbReference type="InterPro" id="IPR003439">
    <property type="entry name" value="ABC_transporter-like_ATP-bd"/>
</dbReference>
<dbReference type="EMBL" id="CP046244">
    <property type="protein sequence ID" value="QGP93843.1"/>
    <property type="molecule type" value="Genomic_DNA"/>
</dbReference>
<dbReference type="Gene3D" id="3.40.50.300">
    <property type="entry name" value="P-loop containing nucleotide triphosphate hydrolases"/>
    <property type="match status" value="1"/>
</dbReference>
<dbReference type="RefSeq" id="WP_156275617.1">
    <property type="nucleotide sequence ID" value="NZ_CP046244.1"/>
</dbReference>
<dbReference type="PROSITE" id="PS00211">
    <property type="entry name" value="ABC_TRANSPORTER_1"/>
    <property type="match status" value="1"/>
</dbReference>
<dbReference type="InterPro" id="IPR017871">
    <property type="entry name" value="ABC_transporter-like_CS"/>
</dbReference>
<dbReference type="Pfam" id="PF00005">
    <property type="entry name" value="ABC_tran"/>
    <property type="match status" value="1"/>
</dbReference>
<dbReference type="PROSITE" id="PS50893">
    <property type="entry name" value="ABC_TRANSPORTER_2"/>
    <property type="match status" value="1"/>
</dbReference>
<dbReference type="GO" id="GO:0016887">
    <property type="term" value="F:ATP hydrolysis activity"/>
    <property type="evidence" value="ECO:0007669"/>
    <property type="project" value="InterPro"/>
</dbReference>
<accession>A0A6I5ZUZ3</accession>
<dbReference type="GO" id="GO:0005524">
    <property type="term" value="F:ATP binding"/>
    <property type="evidence" value="ECO:0007669"/>
    <property type="project" value="UniProtKB-KW"/>
</dbReference>
<name>A0A6I5ZUZ3_9FIRM</name>
<evidence type="ECO:0000313" key="6">
    <source>
        <dbReference type="Proteomes" id="UP000425916"/>
    </source>
</evidence>
<feature type="domain" description="ABC transporter" evidence="4">
    <location>
        <begin position="3"/>
        <end position="237"/>
    </location>
</feature>
<proteinExistence type="predicted"/>